<dbReference type="AlphaFoldDB" id="A0A1Z1WE15"/>
<dbReference type="KEGG" id="salf:SMD44_04118"/>
<accession>A0A1Z1WE15</accession>
<reference evidence="1 2" key="1">
    <citation type="submission" date="2017-05" db="EMBL/GenBank/DDBJ databases">
        <title>Streptomyces alboflavus Genome sequencing and assembly.</title>
        <authorList>
            <person name="Wang Y."/>
            <person name="Du B."/>
            <person name="Ding Y."/>
            <person name="Liu H."/>
            <person name="Hou Q."/>
            <person name="Liu K."/>
            <person name="Wang C."/>
            <person name="Yao L."/>
        </authorList>
    </citation>
    <scope>NUCLEOTIDE SEQUENCE [LARGE SCALE GENOMIC DNA]</scope>
    <source>
        <strain evidence="1 2">MDJK44</strain>
    </source>
</reference>
<keyword evidence="2" id="KW-1185">Reference proteome</keyword>
<organism evidence="1 2">
    <name type="scientific">Streptomyces alboflavus</name>
    <dbReference type="NCBI Taxonomy" id="67267"/>
    <lineage>
        <taxon>Bacteria</taxon>
        <taxon>Bacillati</taxon>
        <taxon>Actinomycetota</taxon>
        <taxon>Actinomycetes</taxon>
        <taxon>Kitasatosporales</taxon>
        <taxon>Streptomycetaceae</taxon>
        <taxon>Streptomyces</taxon>
    </lineage>
</organism>
<dbReference type="EMBL" id="CP021748">
    <property type="protein sequence ID" value="ARX84667.1"/>
    <property type="molecule type" value="Genomic_DNA"/>
</dbReference>
<gene>
    <name evidence="1" type="ORF">SMD44_04118</name>
</gene>
<evidence type="ECO:0000313" key="2">
    <source>
        <dbReference type="Proteomes" id="UP000195880"/>
    </source>
</evidence>
<dbReference type="Proteomes" id="UP000195880">
    <property type="component" value="Chromosome"/>
</dbReference>
<evidence type="ECO:0000313" key="1">
    <source>
        <dbReference type="EMBL" id="ARX84667.1"/>
    </source>
</evidence>
<proteinExistence type="predicted"/>
<protein>
    <submittedName>
        <fullName evidence="1">Uncharacterized protein</fullName>
    </submittedName>
</protein>
<name>A0A1Z1WE15_9ACTN</name>
<dbReference type="OrthoDB" id="4245637at2"/>
<dbReference type="RefSeq" id="WP_087884831.1">
    <property type="nucleotide sequence ID" value="NZ_CP021748.1"/>
</dbReference>
<sequence length="83" mass="9171">MSNDHKEEIRSLVSNLGSGIRDTHYRPAYDAAANLCSSIFDTIPVDLHDVVHEAVMAGYAAALSDLEEGKLDDQVRERSEIIK</sequence>